<keyword evidence="3" id="KW-1185">Reference proteome</keyword>
<reference evidence="2" key="1">
    <citation type="journal article" date="2023" name="Insect Mol. Biol.">
        <title>Genome sequencing provides insights into the evolution of gene families encoding plant cell wall-degrading enzymes in longhorned beetles.</title>
        <authorList>
            <person name="Shin N.R."/>
            <person name="Okamura Y."/>
            <person name="Kirsch R."/>
            <person name="Pauchet Y."/>
        </authorList>
    </citation>
    <scope>NUCLEOTIDE SEQUENCE</scope>
    <source>
        <strain evidence="2">AMC_N1</strain>
    </source>
</reference>
<protein>
    <submittedName>
        <fullName evidence="2">Uncharacterized protein</fullName>
    </submittedName>
</protein>
<feature type="compositionally biased region" description="Basic and acidic residues" evidence="1">
    <location>
        <begin position="258"/>
        <end position="269"/>
    </location>
</feature>
<dbReference type="AlphaFoldDB" id="A0AAV8ZCL0"/>
<evidence type="ECO:0000313" key="3">
    <source>
        <dbReference type="Proteomes" id="UP001162162"/>
    </source>
</evidence>
<sequence>MSKDIRSFFAVVSKKTVSNDTKSTQIKPKKKPRAIVDSDEEITETPDKTKLISSTNKRKKQVISSDSEDESKGKTKSPPKMQKNKNTESTSNLKPVNIDDVFGNTVIKQSKVELPPETTKIEKTTNENGTKKGKKRQKIKTEIGVHGNEDFEKTLLELDDDVLLENVDILDKTIEEAMQNKEKKESHVKKGVRDSKENSSNKSNKKRQRKDSTEGVIGKKPKLDHTDSGIDPDQEAFEKKRYSAMLYQKYKNRGGPKHHGEKELPKGET</sequence>
<accession>A0AAV8ZCL0</accession>
<comment type="caution">
    <text evidence="2">The sequence shown here is derived from an EMBL/GenBank/DDBJ whole genome shotgun (WGS) entry which is preliminary data.</text>
</comment>
<evidence type="ECO:0000313" key="2">
    <source>
        <dbReference type="EMBL" id="KAJ8961288.1"/>
    </source>
</evidence>
<dbReference type="Proteomes" id="UP001162162">
    <property type="component" value="Unassembled WGS sequence"/>
</dbReference>
<feature type="region of interest" description="Disordered" evidence="1">
    <location>
        <begin position="113"/>
        <end position="141"/>
    </location>
</feature>
<proteinExistence type="predicted"/>
<feature type="compositionally biased region" description="Polar residues" evidence="1">
    <location>
        <begin position="15"/>
        <end position="26"/>
    </location>
</feature>
<feature type="region of interest" description="Disordered" evidence="1">
    <location>
        <begin position="177"/>
        <end position="269"/>
    </location>
</feature>
<dbReference type="EMBL" id="JAPWTK010000006">
    <property type="protein sequence ID" value="KAJ8961288.1"/>
    <property type="molecule type" value="Genomic_DNA"/>
</dbReference>
<name>A0AAV8ZCL0_9CUCU</name>
<gene>
    <name evidence="2" type="ORF">NQ318_008973</name>
</gene>
<organism evidence="2 3">
    <name type="scientific">Aromia moschata</name>
    <dbReference type="NCBI Taxonomy" id="1265417"/>
    <lineage>
        <taxon>Eukaryota</taxon>
        <taxon>Metazoa</taxon>
        <taxon>Ecdysozoa</taxon>
        <taxon>Arthropoda</taxon>
        <taxon>Hexapoda</taxon>
        <taxon>Insecta</taxon>
        <taxon>Pterygota</taxon>
        <taxon>Neoptera</taxon>
        <taxon>Endopterygota</taxon>
        <taxon>Coleoptera</taxon>
        <taxon>Polyphaga</taxon>
        <taxon>Cucujiformia</taxon>
        <taxon>Chrysomeloidea</taxon>
        <taxon>Cerambycidae</taxon>
        <taxon>Cerambycinae</taxon>
        <taxon>Callichromatini</taxon>
        <taxon>Aromia</taxon>
    </lineage>
</organism>
<feature type="region of interest" description="Disordered" evidence="1">
    <location>
        <begin position="14"/>
        <end position="98"/>
    </location>
</feature>
<evidence type="ECO:0000256" key="1">
    <source>
        <dbReference type="SAM" id="MobiDB-lite"/>
    </source>
</evidence>